<keyword evidence="4" id="KW-0808">Transferase</keyword>
<feature type="transmembrane region" description="Helical" evidence="8">
    <location>
        <begin position="196"/>
        <end position="218"/>
    </location>
</feature>
<organism evidence="10 11">
    <name type="scientific">Dialister invisus</name>
    <dbReference type="NCBI Taxonomy" id="218538"/>
    <lineage>
        <taxon>Bacteria</taxon>
        <taxon>Bacillati</taxon>
        <taxon>Bacillota</taxon>
        <taxon>Negativicutes</taxon>
        <taxon>Veillonellales</taxon>
        <taxon>Veillonellaceae</taxon>
        <taxon>Dialister</taxon>
    </lineage>
</organism>
<keyword evidence="3" id="KW-0328">Glycosyltransferase</keyword>
<proteinExistence type="predicted"/>
<dbReference type="PANTHER" id="PTHR33908">
    <property type="entry name" value="MANNOSYLTRANSFERASE YKCB-RELATED"/>
    <property type="match status" value="1"/>
</dbReference>
<dbReference type="GO" id="GO:0009103">
    <property type="term" value="P:lipopolysaccharide biosynthetic process"/>
    <property type="evidence" value="ECO:0007669"/>
    <property type="project" value="UniProtKB-ARBA"/>
</dbReference>
<dbReference type="AlphaFoldDB" id="A0A930FQN2"/>
<feature type="transmembrane region" description="Helical" evidence="8">
    <location>
        <begin position="335"/>
        <end position="356"/>
    </location>
</feature>
<dbReference type="EMBL" id="JABZMK010000001">
    <property type="protein sequence ID" value="MBF1128673.1"/>
    <property type="molecule type" value="Genomic_DNA"/>
</dbReference>
<comment type="subcellular location">
    <subcellularLocation>
        <location evidence="1">Cell membrane</location>
        <topology evidence="1">Multi-pass membrane protein</topology>
    </subcellularLocation>
</comment>
<feature type="transmembrane region" description="Helical" evidence="8">
    <location>
        <begin position="72"/>
        <end position="99"/>
    </location>
</feature>
<evidence type="ECO:0000256" key="5">
    <source>
        <dbReference type="ARBA" id="ARBA00022692"/>
    </source>
</evidence>
<dbReference type="InterPro" id="IPR050297">
    <property type="entry name" value="LipidA_mod_glycosyltrf_83"/>
</dbReference>
<evidence type="ECO:0000256" key="3">
    <source>
        <dbReference type="ARBA" id="ARBA00022676"/>
    </source>
</evidence>
<reference evidence="10" key="1">
    <citation type="submission" date="2020-04" db="EMBL/GenBank/DDBJ databases">
        <title>Deep metagenomics examines the oral microbiome during advanced dental caries in children, revealing novel taxa and co-occurrences with host molecules.</title>
        <authorList>
            <person name="Baker J.L."/>
            <person name="Morton J.T."/>
            <person name="Dinis M."/>
            <person name="Alvarez R."/>
            <person name="Tran N.C."/>
            <person name="Knight R."/>
            <person name="Edlund A."/>
        </authorList>
    </citation>
    <scope>NUCLEOTIDE SEQUENCE</scope>
    <source>
        <strain evidence="10">JCVI_32_bin.14</strain>
    </source>
</reference>
<dbReference type="Proteomes" id="UP000757890">
    <property type="component" value="Unassembled WGS sequence"/>
</dbReference>
<keyword evidence="5 8" id="KW-0812">Transmembrane</keyword>
<feature type="transmembrane region" description="Helical" evidence="8">
    <location>
        <begin position="248"/>
        <end position="270"/>
    </location>
</feature>
<accession>A0A930FQN2</accession>
<dbReference type="InterPro" id="IPR038731">
    <property type="entry name" value="RgtA/B/C-like"/>
</dbReference>
<dbReference type="PANTHER" id="PTHR33908:SF3">
    <property type="entry name" value="UNDECAPRENYL PHOSPHATE-ALPHA-4-AMINO-4-DEOXY-L-ARABINOSE ARABINOSYL TRANSFERASE"/>
    <property type="match status" value="1"/>
</dbReference>
<evidence type="ECO:0000313" key="10">
    <source>
        <dbReference type="EMBL" id="MBF1128673.1"/>
    </source>
</evidence>
<name>A0A930FQN2_9FIRM</name>
<dbReference type="GO" id="GO:0010041">
    <property type="term" value="P:response to iron(III) ion"/>
    <property type="evidence" value="ECO:0007669"/>
    <property type="project" value="TreeGrafter"/>
</dbReference>
<gene>
    <name evidence="10" type="ORF">HXL70_01285</name>
</gene>
<sequence>MKNKNAFLIFVFALLLYGLFSDIIPLVDPDEPVYGETAKEMLLTGDWLSPRIYGEYWYDKPPLFYWLDAVSFSVFGVSTFAARFPSAIIGACTASYLYLFTRKLIGEKPALTGAFICATSLEIIVLARSAVTDTTLVFALTVALISFLRKEYIPAYMACGFAFLTKGPIGFGFPALIVALWMMITKSFTLKNIMALKWYWGIPLACLISFPWFIYMAMHHGPVFMDTFFGYHNLARFSSPEHVGKNHLWLFFIVLAAGFYPWTGSIPGIFRHFPEWRKDRTLLFFYVWTVFIFIFFSFSSTQLFSYILPMFPPLSLLAGKYMVNLEETGHISKLFLYTHLFFSLVTAGAIACAPIAPDAGKWSQWCVSAAMLAAGLIAAYFFKKGRFKDFLICQGFIVSCFVFSVWFTFGVTVTRLFTSESIALELKKNCPGSESVYIDAFYRPSVAFYGDIYGKILPKFDEENFEEAIKNREKGIILPTDSIDRDIEKGAYILVQEKVYNRWPKTQKAGLQLIWKKDTALFLRKES</sequence>
<dbReference type="GO" id="GO:0005886">
    <property type="term" value="C:plasma membrane"/>
    <property type="evidence" value="ECO:0007669"/>
    <property type="project" value="UniProtKB-SubCell"/>
</dbReference>
<comment type="caution">
    <text evidence="10">The sequence shown here is derived from an EMBL/GenBank/DDBJ whole genome shotgun (WGS) entry which is preliminary data.</text>
</comment>
<keyword evidence="6 8" id="KW-1133">Transmembrane helix</keyword>
<dbReference type="Pfam" id="PF13231">
    <property type="entry name" value="PMT_2"/>
    <property type="match status" value="1"/>
</dbReference>
<evidence type="ECO:0000256" key="2">
    <source>
        <dbReference type="ARBA" id="ARBA00022475"/>
    </source>
</evidence>
<feature type="transmembrane region" description="Helical" evidence="8">
    <location>
        <begin position="362"/>
        <end position="382"/>
    </location>
</feature>
<dbReference type="RefSeq" id="WP_276638499.1">
    <property type="nucleotide sequence ID" value="NZ_JAXIZS010000007.1"/>
</dbReference>
<feature type="domain" description="Glycosyltransferase RgtA/B/C/D-like" evidence="9">
    <location>
        <begin position="59"/>
        <end position="214"/>
    </location>
</feature>
<evidence type="ECO:0000256" key="6">
    <source>
        <dbReference type="ARBA" id="ARBA00022989"/>
    </source>
</evidence>
<feature type="transmembrane region" description="Helical" evidence="8">
    <location>
        <begin position="282"/>
        <end position="298"/>
    </location>
</feature>
<feature type="transmembrane region" description="Helical" evidence="8">
    <location>
        <begin position="389"/>
        <end position="409"/>
    </location>
</feature>
<evidence type="ECO:0000256" key="8">
    <source>
        <dbReference type="SAM" id="Phobius"/>
    </source>
</evidence>
<keyword evidence="2" id="KW-1003">Cell membrane</keyword>
<keyword evidence="7 8" id="KW-0472">Membrane</keyword>
<evidence type="ECO:0000313" key="11">
    <source>
        <dbReference type="Proteomes" id="UP000757890"/>
    </source>
</evidence>
<evidence type="ECO:0000256" key="4">
    <source>
        <dbReference type="ARBA" id="ARBA00022679"/>
    </source>
</evidence>
<evidence type="ECO:0000259" key="9">
    <source>
        <dbReference type="Pfam" id="PF13231"/>
    </source>
</evidence>
<evidence type="ECO:0000256" key="7">
    <source>
        <dbReference type="ARBA" id="ARBA00023136"/>
    </source>
</evidence>
<dbReference type="GO" id="GO:0016763">
    <property type="term" value="F:pentosyltransferase activity"/>
    <property type="evidence" value="ECO:0007669"/>
    <property type="project" value="TreeGrafter"/>
</dbReference>
<evidence type="ECO:0000256" key="1">
    <source>
        <dbReference type="ARBA" id="ARBA00004651"/>
    </source>
</evidence>
<protein>
    <submittedName>
        <fullName evidence="10">Glycosyltransferase family 39 protein</fullName>
    </submittedName>
</protein>
<feature type="transmembrane region" description="Helical" evidence="8">
    <location>
        <begin position="155"/>
        <end position="184"/>
    </location>
</feature>